<dbReference type="Proteomes" id="UP000317550">
    <property type="component" value="Chromosome"/>
</dbReference>
<sequence length="198" mass="21713">MRNTLTLAAILLLAGNLSGCAIQHRIADNYVSFLQTHPSSNPLPKTNAVVAYDLTESTRNHHYEFRSVLVGYAHVWIVEIAKMLDDTLASKDVQQAFGKLTRSADLKNADIAVKFDLKRYEFTDYSAQMTMNITATRAGREIVNRDYIGVGTPQGAKFALGPILTGPLLVREAFQLSTQSALDTILAAFVADLQKVPG</sequence>
<accession>A0A516SLF1</accession>
<organism evidence="2 3">
    <name type="scientific">Chitinimonas arctica</name>
    <dbReference type="NCBI Taxonomy" id="2594795"/>
    <lineage>
        <taxon>Bacteria</taxon>
        <taxon>Pseudomonadati</taxon>
        <taxon>Pseudomonadota</taxon>
        <taxon>Betaproteobacteria</taxon>
        <taxon>Neisseriales</taxon>
        <taxon>Chitinibacteraceae</taxon>
        <taxon>Chitinimonas</taxon>
    </lineage>
</organism>
<name>A0A516SLF1_9NEIS</name>
<dbReference type="KEGG" id="cari:FNU76_22970"/>
<dbReference type="AlphaFoldDB" id="A0A516SLF1"/>
<evidence type="ECO:0000313" key="2">
    <source>
        <dbReference type="EMBL" id="QDQ28976.1"/>
    </source>
</evidence>
<keyword evidence="3" id="KW-1185">Reference proteome</keyword>
<gene>
    <name evidence="2" type="ORF">FNU76_22970</name>
</gene>
<dbReference type="EMBL" id="CP041730">
    <property type="protein sequence ID" value="QDQ28976.1"/>
    <property type="molecule type" value="Genomic_DNA"/>
</dbReference>
<keyword evidence="1" id="KW-0732">Signal</keyword>
<reference evidence="3" key="1">
    <citation type="submission" date="2019-07" db="EMBL/GenBank/DDBJ databases">
        <title>Chitinimonas sp. nov., isolated from Ny-Alesund, arctica soil.</title>
        <authorList>
            <person name="Xu Q."/>
            <person name="Peng F."/>
        </authorList>
    </citation>
    <scope>NUCLEOTIDE SEQUENCE [LARGE SCALE GENOMIC DNA]</scope>
    <source>
        <strain evidence="3">R3-44</strain>
    </source>
</reference>
<evidence type="ECO:0008006" key="4">
    <source>
        <dbReference type="Google" id="ProtNLM"/>
    </source>
</evidence>
<feature type="chain" id="PRO_5028355098" description="ABC-type transport auxiliary lipoprotein component domain-containing protein" evidence="1">
    <location>
        <begin position="22"/>
        <end position="198"/>
    </location>
</feature>
<evidence type="ECO:0000256" key="1">
    <source>
        <dbReference type="SAM" id="SignalP"/>
    </source>
</evidence>
<protein>
    <recommendedName>
        <fullName evidence="4">ABC-type transport auxiliary lipoprotein component domain-containing protein</fullName>
    </recommendedName>
</protein>
<feature type="signal peptide" evidence="1">
    <location>
        <begin position="1"/>
        <end position="21"/>
    </location>
</feature>
<dbReference type="OrthoDB" id="8772825at2"/>
<dbReference type="RefSeq" id="WP_144280358.1">
    <property type="nucleotide sequence ID" value="NZ_CP041730.1"/>
</dbReference>
<proteinExistence type="predicted"/>
<evidence type="ECO:0000313" key="3">
    <source>
        <dbReference type="Proteomes" id="UP000317550"/>
    </source>
</evidence>